<dbReference type="InterPro" id="IPR039424">
    <property type="entry name" value="SBP_5"/>
</dbReference>
<evidence type="ECO:0000256" key="3">
    <source>
        <dbReference type="ARBA" id="ARBA00022729"/>
    </source>
</evidence>
<dbReference type="GO" id="GO:1904680">
    <property type="term" value="F:peptide transmembrane transporter activity"/>
    <property type="evidence" value="ECO:0007669"/>
    <property type="project" value="TreeGrafter"/>
</dbReference>
<dbReference type="Proteomes" id="UP000242763">
    <property type="component" value="Unassembled WGS sequence"/>
</dbReference>
<dbReference type="GO" id="GO:0043190">
    <property type="term" value="C:ATP-binding cassette (ABC) transporter complex"/>
    <property type="evidence" value="ECO:0007669"/>
    <property type="project" value="InterPro"/>
</dbReference>
<organism evidence="6 7">
    <name type="scientific">Aquamicrobium aerolatum DSM 21857</name>
    <dbReference type="NCBI Taxonomy" id="1121003"/>
    <lineage>
        <taxon>Bacteria</taxon>
        <taxon>Pseudomonadati</taxon>
        <taxon>Pseudomonadota</taxon>
        <taxon>Alphaproteobacteria</taxon>
        <taxon>Hyphomicrobiales</taxon>
        <taxon>Phyllobacteriaceae</taxon>
        <taxon>Aerobium</taxon>
    </lineage>
</organism>
<dbReference type="GO" id="GO:0015833">
    <property type="term" value="P:peptide transport"/>
    <property type="evidence" value="ECO:0007669"/>
    <property type="project" value="TreeGrafter"/>
</dbReference>
<dbReference type="Pfam" id="PF00496">
    <property type="entry name" value="SBP_bac_5"/>
    <property type="match status" value="1"/>
</dbReference>
<dbReference type="PANTHER" id="PTHR30290">
    <property type="entry name" value="PERIPLASMIC BINDING COMPONENT OF ABC TRANSPORTER"/>
    <property type="match status" value="1"/>
</dbReference>
<dbReference type="Gene3D" id="3.40.190.10">
    <property type="entry name" value="Periplasmic binding protein-like II"/>
    <property type="match status" value="1"/>
</dbReference>
<reference evidence="7" key="1">
    <citation type="submission" date="2016-10" db="EMBL/GenBank/DDBJ databases">
        <authorList>
            <person name="Varghese N."/>
            <person name="Submissions S."/>
        </authorList>
    </citation>
    <scope>NUCLEOTIDE SEQUENCE [LARGE SCALE GENOMIC DNA]</scope>
    <source>
        <strain evidence="7">DSM 21857</strain>
    </source>
</reference>
<feature type="chain" id="PRO_5017380552" evidence="4">
    <location>
        <begin position="22"/>
        <end position="603"/>
    </location>
</feature>
<evidence type="ECO:0000259" key="5">
    <source>
        <dbReference type="Pfam" id="PF00496"/>
    </source>
</evidence>
<dbReference type="GO" id="GO:0042884">
    <property type="term" value="P:microcin transport"/>
    <property type="evidence" value="ECO:0007669"/>
    <property type="project" value="TreeGrafter"/>
</dbReference>
<comment type="subcellular location">
    <subcellularLocation>
        <location evidence="1">Periplasm</location>
    </subcellularLocation>
</comment>
<proteinExistence type="inferred from homology"/>
<comment type="similarity">
    <text evidence="2">Belongs to the bacterial solute-binding protein 5 family.</text>
</comment>
<dbReference type="CDD" id="cd08497">
    <property type="entry name" value="MbnE-like"/>
    <property type="match status" value="1"/>
</dbReference>
<keyword evidence="3 4" id="KW-0732">Signal</keyword>
<name>A0A1I3PG15_9HYPH</name>
<dbReference type="InterPro" id="IPR000914">
    <property type="entry name" value="SBP_5_dom"/>
</dbReference>
<evidence type="ECO:0000256" key="4">
    <source>
        <dbReference type="SAM" id="SignalP"/>
    </source>
</evidence>
<evidence type="ECO:0000313" key="6">
    <source>
        <dbReference type="EMBL" id="SFJ19956.1"/>
    </source>
</evidence>
<accession>A0A1I3PG15</accession>
<keyword evidence="7" id="KW-1185">Reference proteome</keyword>
<evidence type="ECO:0000313" key="7">
    <source>
        <dbReference type="Proteomes" id="UP000242763"/>
    </source>
</evidence>
<dbReference type="STRING" id="1121003.SAMN03080618_02316"/>
<dbReference type="GO" id="GO:0030288">
    <property type="term" value="C:outer membrane-bounded periplasmic space"/>
    <property type="evidence" value="ECO:0007669"/>
    <property type="project" value="TreeGrafter"/>
</dbReference>
<dbReference type="SUPFAM" id="SSF53850">
    <property type="entry name" value="Periplasmic binding protein-like II"/>
    <property type="match status" value="1"/>
</dbReference>
<feature type="signal peptide" evidence="4">
    <location>
        <begin position="1"/>
        <end position="21"/>
    </location>
</feature>
<feature type="domain" description="Solute-binding protein family 5" evidence="5">
    <location>
        <begin position="106"/>
        <end position="515"/>
    </location>
</feature>
<dbReference type="PANTHER" id="PTHR30290:SF64">
    <property type="entry name" value="ABC TRANSPORTER PERIPLASMIC BINDING PROTEIN"/>
    <property type="match status" value="1"/>
</dbReference>
<dbReference type="Gene3D" id="3.10.105.10">
    <property type="entry name" value="Dipeptide-binding Protein, Domain 3"/>
    <property type="match status" value="1"/>
</dbReference>
<dbReference type="PIRSF" id="PIRSF002741">
    <property type="entry name" value="MppA"/>
    <property type="match status" value="1"/>
</dbReference>
<protein>
    <submittedName>
        <fullName evidence="6">Peptide/nickel transport system substrate-binding protein</fullName>
    </submittedName>
</protein>
<gene>
    <name evidence="6" type="ORF">SAMN03080618_02316</name>
</gene>
<evidence type="ECO:0000256" key="1">
    <source>
        <dbReference type="ARBA" id="ARBA00004418"/>
    </source>
</evidence>
<evidence type="ECO:0000256" key="2">
    <source>
        <dbReference type="ARBA" id="ARBA00005695"/>
    </source>
</evidence>
<dbReference type="EMBL" id="FORF01000012">
    <property type="protein sequence ID" value="SFJ19956.1"/>
    <property type="molecule type" value="Genomic_DNA"/>
</dbReference>
<dbReference type="AlphaFoldDB" id="A0A1I3PG15"/>
<sequence length="603" mass="68027">MRLSLLAVLAAMFAVPAGPIAAQNGPSHAIAMHGEAALPADFAHLPYANPNAPKGGRIDYAWQGSFDSLNPFIVQGDGARGLFDQYFGNNVFETLLMRSRDEAFTLYPLIADSVETDDERSFIAFTINPLARFSDGQPITPEDVVFSMELLLEKGRPNYQNWIKAVEKTEIVGQNGIRFTMKPDAGRELPLLLSQLPILPKHAIDAENFHRSSLKPMIGSGPYVIESVRPGEVVVLKRNPDYWAKDIPTKRGFDNYDEIRINYMRDDNTIFESFKRGLTSLHAETDTGRWATGYDFPAFRDGRVLREEFETRLPSGMYGYVMNTRREMFADRTVRQSLAGLLDFEWANRNLYNDAYKRIRSYYDGSDLSSFGFPASDAERELLAPFPDAVLPEIMNGTYQLPVSDGSGRDREFLRLGLEGLQSAGYRMEDGKLVDKNGKQLSFEILLNGPAGQSLAMSWTRTLSRLGIVANMRIVDSAQYFQRQRTYDFDVMLMNYTSSLSPGAEQLARWGSATRDLDGTYNFAGVADPAVDALIDRLLNARSQDEFVTAVRAYDRVLMSGAYVVPLYNPLTNSWIAHWKQYKRPDVTPIYGPQFQTWWYEAD</sequence>
<dbReference type="InterPro" id="IPR030678">
    <property type="entry name" value="Peptide/Ni-bd"/>
</dbReference>